<gene>
    <name evidence="2" type="ORF">FHR34_000252</name>
</gene>
<sequence length="685" mass="72487">MTTTTSGPASRPLRRAALVALALVSATTLTSANWSTAYGATAHAANRPHGDSSIRVHGKLLEIPISGGVAQLRTDSLAVTARGRDGRTLTLSAPAAQPLGQPGQVTVKDGTASWTLPEHGLSVTAAAVRGRLQVTVHNEQDGATLPWPVTGTDPSATQLQLPSGEGLGIPVADPFWNSANTGVAGASYDLQADLSMPLWGYTLAGQGVSYLVPQPIGTSLGLSSQDGRLHGTAVHTFSKRAGTQDYTVTFALSDPSPVAPAQDYRRWLGDHGQLVTLSSKIAANPEVGKLIGAFHAYTWGSARTAQGVQQMQALGLSRLWLGYDSDDQPMDAAAVAAAKQAGYLVGPYDSFANGQDPSSADAPTSAWPAPVYPDYCVHQQDGSVLAGFHGRGCYLSSQAFAQHPEFLAQRTAQMTANGANSYFLDVDAAGDLNDDFSADHPMNQQQDEANRIARMRQLSGPDKLVLGSEASRSWAGPVIDFSHGSLTPPANGLWPLEKDKDVWGGYVPVNAPGNFFKPVDLPADLTKAMFDPTYRIPLLETALHDTQVNLDRWELSYTKLPALETTRALQAILQNTPLNLVLNGPTLNTDGKQLAALQQYFAPLHEAAGTQPMTDFRYLSADHQVQQTSFGNGVLQVTANFGTTAYGSGTDALGPLPGGCVDAKLKGDKEPRRLCPTTLPQAPLK</sequence>
<evidence type="ECO:0000313" key="2">
    <source>
        <dbReference type="EMBL" id="MBB4921259.1"/>
    </source>
</evidence>
<dbReference type="EMBL" id="JACHJV010000001">
    <property type="protein sequence ID" value="MBB4921259.1"/>
    <property type="molecule type" value="Genomic_DNA"/>
</dbReference>
<keyword evidence="3" id="KW-1185">Reference proteome</keyword>
<protein>
    <recommendedName>
        <fullName evidence="4">Lipoprotein</fullName>
    </recommendedName>
</protein>
<dbReference type="RefSeq" id="WP_184933622.1">
    <property type="nucleotide sequence ID" value="NZ_JACHJV010000001.1"/>
</dbReference>
<comment type="caution">
    <text evidence="2">The sequence shown here is derived from an EMBL/GenBank/DDBJ whole genome shotgun (WGS) entry which is preliminary data.</text>
</comment>
<name>A0A7W7QX73_KITKI</name>
<organism evidence="2 3">
    <name type="scientific">Kitasatospora kifunensis</name>
    <name type="common">Streptomyces kifunensis</name>
    <dbReference type="NCBI Taxonomy" id="58351"/>
    <lineage>
        <taxon>Bacteria</taxon>
        <taxon>Bacillati</taxon>
        <taxon>Actinomycetota</taxon>
        <taxon>Actinomycetes</taxon>
        <taxon>Kitasatosporales</taxon>
        <taxon>Streptomycetaceae</taxon>
        <taxon>Kitasatospora</taxon>
    </lineage>
</organism>
<accession>A0A7W7QX73</accession>
<dbReference type="Pfam" id="PF11308">
    <property type="entry name" value="Glyco_hydro_129"/>
    <property type="match status" value="1"/>
</dbReference>
<dbReference type="AlphaFoldDB" id="A0A7W7QX73"/>
<proteinExistence type="predicted"/>
<feature type="chain" id="PRO_5038853492" description="Lipoprotein" evidence="1">
    <location>
        <begin position="33"/>
        <end position="685"/>
    </location>
</feature>
<reference evidence="2 3" key="1">
    <citation type="submission" date="2020-08" db="EMBL/GenBank/DDBJ databases">
        <title>Sequencing the genomes of 1000 actinobacteria strains.</title>
        <authorList>
            <person name="Klenk H.-P."/>
        </authorList>
    </citation>
    <scope>NUCLEOTIDE SEQUENCE [LARGE SCALE GENOMIC DNA]</scope>
    <source>
        <strain evidence="2 3">DSM 41654</strain>
    </source>
</reference>
<dbReference type="Proteomes" id="UP000540506">
    <property type="component" value="Unassembled WGS sequence"/>
</dbReference>
<keyword evidence="1" id="KW-0732">Signal</keyword>
<evidence type="ECO:0000313" key="3">
    <source>
        <dbReference type="Proteomes" id="UP000540506"/>
    </source>
</evidence>
<dbReference type="InterPro" id="IPR021459">
    <property type="entry name" value="GH101-related"/>
</dbReference>
<evidence type="ECO:0000256" key="1">
    <source>
        <dbReference type="SAM" id="SignalP"/>
    </source>
</evidence>
<evidence type="ECO:0008006" key="4">
    <source>
        <dbReference type="Google" id="ProtNLM"/>
    </source>
</evidence>
<feature type="signal peptide" evidence="1">
    <location>
        <begin position="1"/>
        <end position="32"/>
    </location>
</feature>